<dbReference type="InterPro" id="IPR025984">
    <property type="entry name" value="DCTPP"/>
</dbReference>
<dbReference type="PANTHER" id="PTHR46523">
    <property type="entry name" value="DCTP PYROPHOSPHATASE 1"/>
    <property type="match status" value="1"/>
</dbReference>
<dbReference type="AlphaFoldDB" id="A0A1M4VL90"/>
<keyword evidence="1" id="KW-0378">Hydrolase</keyword>
<reference evidence="2" key="1">
    <citation type="submission" date="2016-11" db="EMBL/GenBank/DDBJ databases">
        <authorList>
            <person name="Varghese N."/>
            <person name="Submissions S."/>
        </authorList>
    </citation>
    <scope>NUCLEOTIDE SEQUENCE [LARGE SCALE GENOMIC DNA]</scope>
    <source>
        <strain evidence="2">CGMCC 1.7063</strain>
    </source>
</reference>
<gene>
    <name evidence="1" type="ORF">SAMN04487965_0454</name>
</gene>
<dbReference type="PANTHER" id="PTHR46523:SF1">
    <property type="entry name" value="DCTP PYROPHOSPHATASE 1"/>
    <property type="match status" value="1"/>
</dbReference>
<proteinExistence type="predicted"/>
<dbReference type="SUPFAM" id="SSF101386">
    <property type="entry name" value="all-alpha NTP pyrophosphatases"/>
    <property type="match status" value="1"/>
</dbReference>
<dbReference type="OrthoDB" id="9791898at2"/>
<sequence>METGDILAAFDDIARCRGWQSLHTPKNLAMALSVEVAELCRHLQWKSDAEIHELMQSVESRQVAAELADIQMYLCKLAATLGVDMDSALSDKIEENRRRHVQQGRDL</sequence>
<dbReference type="GO" id="GO:0009143">
    <property type="term" value="P:nucleoside triphosphate catabolic process"/>
    <property type="evidence" value="ECO:0007669"/>
    <property type="project" value="InterPro"/>
</dbReference>
<dbReference type="EMBL" id="FQVA01000001">
    <property type="protein sequence ID" value="SHE69630.1"/>
    <property type="molecule type" value="Genomic_DNA"/>
</dbReference>
<dbReference type="Pfam" id="PF12643">
    <property type="entry name" value="MazG-like"/>
    <property type="match status" value="1"/>
</dbReference>
<protein>
    <submittedName>
        <fullName evidence="1">MazG nucleotide pyrophosphohydrolase domain</fullName>
    </submittedName>
</protein>
<dbReference type="CDD" id="cd11537">
    <property type="entry name" value="NTP-PPase_RS21-C6_like"/>
    <property type="match status" value="1"/>
</dbReference>
<evidence type="ECO:0000313" key="1">
    <source>
        <dbReference type="EMBL" id="SHE69630.1"/>
    </source>
</evidence>
<accession>A0A1M4VL90</accession>
<dbReference type="RefSeq" id="WP_073271023.1">
    <property type="nucleotide sequence ID" value="NZ_FQVA01000001.1"/>
</dbReference>
<organism evidence="1 2">
    <name type="scientific">Microbulbifer donghaiensis</name>
    <dbReference type="NCBI Taxonomy" id="494016"/>
    <lineage>
        <taxon>Bacteria</taxon>
        <taxon>Pseudomonadati</taxon>
        <taxon>Pseudomonadota</taxon>
        <taxon>Gammaproteobacteria</taxon>
        <taxon>Cellvibrionales</taxon>
        <taxon>Microbulbiferaceae</taxon>
        <taxon>Microbulbifer</taxon>
    </lineage>
</organism>
<dbReference type="InterPro" id="IPR052555">
    <property type="entry name" value="dCTP_Pyrophosphatase"/>
</dbReference>
<evidence type="ECO:0000313" key="2">
    <source>
        <dbReference type="Proteomes" id="UP000184170"/>
    </source>
</evidence>
<dbReference type="GO" id="GO:0047429">
    <property type="term" value="F:nucleoside triphosphate diphosphatase activity"/>
    <property type="evidence" value="ECO:0007669"/>
    <property type="project" value="InterPro"/>
</dbReference>
<dbReference type="Gene3D" id="1.10.287.1080">
    <property type="entry name" value="MazG-like"/>
    <property type="match status" value="1"/>
</dbReference>
<name>A0A1M4VL90_9GAMM</name>
<keyword evidence="2" id="KW-1185">Reference proteome</keyword>
<dbReference type="Proteomes" id="UP000184170">
    <property type="component" value="Unassembled WGS sequence"/>
</dbReference>
<dbReference type="STRING" id="494016.SAMN04487965_0454"/>
<dbReference type="PIRSF" id="PIRSF029826">
    <property type="entry name" value="UCP029826_pph"/>
    <property type="match status" value="1"/>
</dbReference>